<dbReference type="AlphaFoldDB" id="A0AAD6Y8Z7"/>
<feature type="compositionally biased region" description="Polar residues" evidence="1">
    <location>
        <begin position="212"/>
        <end position="231"/>
    </location>
</feature>
<organism evidence="2 3">
    <name type="scientific">Mycena pura</name>
    <dbReference type="NCBI Taxonomy" id="153505"/>
    <lineage>
        <taxon>Eukaryota</taxon>
        <taxon>Fungi</taxon>
        <taxon>Dikarya</taxon>
        <taxon>Basidiomycota</taxon>
        <taxon>Agaricomycotina</taxon>
        <taxon>Agaricomycetes</taxon>
        <taxon>Agaricomycetidae</taxon>
        <taxon>Agaricales</taxon>
        <taxon>Marasmiineae</taxon>
        <taxon>Mycenaceae</taxon>
        <taxon>Mycena</taxon>
    </lineage>
</organism>
<keyword evidence="3" id="KW-1185">Reference proteome</keyword>
<feature type="region of interest" description="Disordered" evidence="1">
    <location>
        <begin position="212"/>
        <end position="252"/>
    </location>
</feature>
<proteinExistence type="predicted"/>
<evidence type="ECO:0000313" key="3">
    <source>
        <dbReference type="Proteomes" id="UP001219525"/>
    </source>
</evidence>
<reference evidence="2" key="1">
    <citation type="submission" date="2023-03" db="EMBL/GenBank/DDBJ databases">
        <title>Massive genome expansion in bonnet fungi (Mycena s.s.) driven by repeated elements and novel gene families across ecological guilds.</title>
        <authorList>
            <consortium name="Lawrence Berkeley National Laboratory"/>
            <person name="Harder C.B."/>
            <person name="Miyauchi S."/>
            <person name="Viragh M."/>
            <person name="Kuo A."/>
            <person name="Thoen E."/>
            <person name="Andreopoulos B."/>
            <person name="Lu D."/>
            <person name="Skrede I."/>
            <person name="Drula E."/>
            <person name="Henrissat B."/>
            <person name="Morin E."/>
            <person name="Kohler A."/>
            <person name="Barry K."/>
            <person name="LaButti K."/>
            <person name="Morin E."/>
            <person name="Salamov A."/>
            <person name="Lipzen A."/>
            <person name="Mereny Z."/>
            <person name="Hegedus B."/>
            <person name="Baldrian P."/>
            <person name="Stursova M."/>
            <person name="Weitz H."/>
            <person name="Taylor A."/>
            <person name="Grigoriev I.V."/>
            <person name="Nagy L.G."/>
            <person name="Martin F."/>
            <person name="Kauserud H."/>
        </authorList>
    </citation>
    <scope>NUCLEOTIDE SEQUENCE</scope>
    <source>
        <strain evidence="2">9144</strain>
    </source>
</reference>
<sequence>MRPGSHLAFTGALPVNTPRLRCISGGVKRPKRAPAAQLSEYARPSVPPTTCMPPDALSPALESHPHLNPPSVPLRPAYAEPEGRCATSLPVTTRQMDTRQTCMAVHTLDDPCAACELRYDLFATEILFNPAEADKTPSVAAVNALAKEYRGEVLVADYHLQSLLSGYMKGRSPHTGDNPQLDLNALACPPRRSARLLAARLAAEAKQCLSCKTQPSNSAKPHRTNASSASGPKSKPRRKDKASKPKALSNTRPWIPYAGQNILSNRHKHEFFAERSCGLYPKYMIIFRSVMSACEKICVRVATSSLSVDASQTAWVHRQGSVDTYRCHGRGMIWCVCPQTLQSRPRPALHHYGQPPPSVEPRLLLNEFDILLQVNIVIYWSLHAQMQRQWVAQLWAPLGLSSLRQKGPQMSLSWGMANAG</sequence>
<name>A0AAD6Y8Z7_9AGAR</name>
<evidence type="ECO:0000256" key="1">
    <source>
        <dbReference type="SAM" id="MobiDB-lite"/>
    </source>
</evidence>
<dbReference type="EMBL" id="JARJCW010000065">
    <property type="protein sequence ID" value="KAJ7200028.1"/>
    <property type="molecule type" value="Genomic_DNA"/>
</dbReference>
<protein>
    <submittedName>
        <fullName evidence="2">Uncharacterized protein</fullName>
    </submittedName>
</protein>
<accession>A0AAD6Y8Z7</accession>
<gene>
    <name evidence="2" type="ORF">GGX14DRAFT_401033</name>
</gene>
<comment type="caution">
    <text evidence="2">The sequence shown here is derived from an EMBL/GenBank/DDBJ whole genome shotgun (WGS) entry which is preliminary data.</text>
</comment>
<dbReference type="Proteomes" id="UP001219525">
    <property type="component" value="Unassembled WGS sequence"/>
</dbReference>
<evidence type="ECO:0000313" key="2">
    <source>
        <dbReference type="EMBL" id="KAJ7200028.1"/>
    </source>
</evidence>